<keyword evidence="4" id="KW-1185">Reference proteome</keyword>
<dbReference type="InterPro" id="IPR050400">
    <property type="entry name" value="Bact_Cytoskel_RodZ"/>
</dbReference>
<dbReference type="KEGG" id="caa:Caka_2059"/>
<dbReference type="OrthoDB" id="9797543at2"/>
<name>D5ELE1_CORAD</name>
<evidence type="ECO:0000313" key="3">
    <source>
        <dbReference type="EMBL" id="ADE55077.1"/>
    </source>
</evidence>
<gene>
    <name evidence="3" type="ordered locus">Caka_2059</name>
</gene>
<reference evidence="3 4" key="1">
    <citation type="journal article" date="2010" name="Stand. Genomic Sci.">
        <title>Complete genome sequence of Coraliomargarita akajimensis type strain (04OKA010-24).</title>
        <authorList>
            <person name="Mavromatis K."/>
            <person name="Abt B."/>
            <person name="Brambilla E."/>
            <person name="Lapidus A."/>
            <person name="Copeland A."/>
            <person name="Deshpande S."/>
            <person name="Nolan M."/>
            <person name="Lucas S."/>
            <person name="Tice H."/>
            <person name="Cheng J.F."/>
            <person name="Han C."/>
            <person name="Detter J.C."/>
            <person name="Woyke T."/>
            <person name="Goodwin L."/>
            <person name="Pitluck S."/>
            <person name="Held B."/>
            <person name="Brettin T."/>
            <person name="Tapia R."/>
            <person name="Ivanova N."/>
            <person name="Mikhailova N."/>
            <person name="Pati A."/>
            <person name="Liolios K."/>
            <person name="Chen A."/>
            <person name="Palaniappan K."/>
            <person name="Land M."/>
            <person name="Hauser L."/>
            <person name="Chang Y.J."/>
            <person name="Jeffries C.D."/>
            <person name="Rohde M."/>
            <person name="Goker M."/>
            <person name="Bristow J."/>
            <person name="Eisen J.A."/>
            <person name="Markowitz V."/>
            <person name="Hugenholtz P."/>
            <person name="Klenk H.P."/>
            <person name="Kyrpides N.C."/>
        </authorList>
    </citation>
    <scope>NUCLEOTIDE SEQUENCE [LARGE SCALE GENOMIC DNA]</scope>
    <source>
        <strain evidence="4">DSM 45221 / IAM 15411 / JCM 23193 / KCTC 12865</strain>
    </source>
</reference>
<dbReference type="CDD" id="cd00093">
    <property type="entry name" value="HTH_XRE"/>
    <property type="match status" value="1"/>
</dbReference>
<dbReference type="STRING" id="583355.Caka_2059"/>
<dbReference type="Pfam" id="PF13413">
    <property type="entry name" value="HTH_25"/>
    <property type="match status" value="1"/>
</dbReference>
<protein>
    <submittedName>
        <fullName evidence="3">XRE family transcriptional regulator</fullName>
    </submittedName>
</protein>
<dbReference type="AlphaFoldDB" id="D5ELE1"/>
<dbReference type="HOGENOM" id="CLU_965899_0_0_0"/>
<keyword evidence="2" id="KW-0812">Transmembrane</keyword>
<dbReference type="eggNOG" id="COG1426">
    <property type="taxonomic scope" value="Bacteria"/>
</dbReference>
<sequence length="285" mass="30839">MQSIGERLEEARKRKGISLREASEATKIRSDFLGYIEQSKFDFDLPEIYKRGFIGNYARYLKLDPEKILTDYNAEQLGSTRSKKAGAEWFGKMELKSAAQEQAEIEEGVDNATYGHISSKAAASESEVAVSNESDEEGDKLFYLKAGLVFVGTLALVFILFGLVKAIIGGGDDAPIRDPETGGIEAPANPSPAIPSTTTEASTPVAPIATETVKLEATGTVYLLVRQSNDKTELYRGTLGAGESTEISKSGPIEIMYTAGENLIINYKGERFKPSRSGTASSKLD</sequence>
<dbReference type="SUPFAM" id="SSF47413">
    <property type="entry name" value="lambda repressor-like DNA-binding domains"/>
    <property type="match status" value="1"/>
</dbReference>
<dbReference type="PANTHER" id="PTHR34475:SF1">
    <property type="entry name" value="CYTOSKELETON PROTEIN RODZ"/>
    <property type="match status" value="1"/>
</dbReference>
<dbReference type="GO" id="GO:0003677">
    <property type="term" value="F:DNA binding"/>
    <property type="evidence" value="ECO:0007669"/>
    <property type="project" value="InterPro"/>
</dbReference>
<dbReference type="InterPro" id="IPR001387">
    <property type="entry name" value="Cro/C1-type_HTH"/>
</dbReference>
<accession>D5ELE1</accession>
<evidence type="ECO:0000313" key="4">
    <source>
        <dbReference type="Proteomes" id="UP000000925"/>
    </source>
</evidence>
<keyword evidence="2" id="KW-0472">Membrane</keyword>
<dbReference type="EMBL" id="CP001998">
    <property type="protein sequence ID" value="ADE55077.1"/>
    <property type="molecule type" value="Genomic_DNA"/>
</dbReference>
<organism evidence="3 4">
    <name type="scientific">Coraliomargarita akajimensis (strain DSM 45221 / IAM 15411 / JCM 23193 / KCTC 12865 / 04OKA010-24)</name>
    <dbReference type="NCBI Taxonomy" id="583355"/>
    <lineage>
        <taxon>Bacteria</taxon>
        <taxon>Pseudomonadati</taxon>
        <taxon>Verrucomicrobiota</taxon>
        <taxon>Opitutia</taxon>
        <taxon>Puniceicoccales</taxon>
        <taxon>Coraliomargaritaceae</taxon>
        <taxon>Coraliomargarita</taxon>
    </lineage>
</organism>
<proteinExistence type="predicted"/>
<feature type="transmembrane region" description="Helical" evidence="2">
    <location>
        <begin position="142"/>
        <end position="164"/>
    </location>
</feature>
<keyword evidence="2" id="KW-1133">Transmembrane helix</keyword>
<evidence type="ECO:0000256" key="1">
    <source>
        <dbReference type="SAM" id="MobiDB-lite"/>
    </source>
</evidence>
<feature type="region of interest" description="Disordered" evidence="1">
    <location>
        <begin position="178"/>
        <end position="203"/>
    </location>
</feature>
<evidence type="ECO:0000256" key="2">
    <source>
        <dbReference type="SAM" id="Phobius"/>
    </source>
</evidence>
<dbReference type="PANTHER" id="PTHR34475">
    <property type="match status" value="1"/>
</dbReference>
<dbReference type="RefSeq" id="WP_013043799.1">
    <property type="nucleotide sequence ID" value="NC_014008.1"/>
</dbReference>
<dbReference type="InterPro" id="IPR010982">
    <property type="entry name" value="Lambda_DNA-bd_dom_sf"/>
</dbReference>
<dbReference type="Gene3D" id="1.10.260.40">
    <property type="entry name" value="lambda repressor-like DNA-binding domains"/>
    <property type="match status" value="1"/>
</dbReference>
<dbReference type="Proteomes" id="UP000000925">
    <property type="component" value="Chromosome"/>
</dbReference>